<dbReference type="EMBL" id="JAXCGZ010016183">
    <property type="protein sequence ID" value="KAK7069524.1"/>
    <property type="molecule type" value="Genomic_DNA"/>
</dbReference>
<dbReference type="InterPro" id="IPR017452">
    <property type="entry name" value="GPCR_Rhodpsn_7TM"/>
</dbReference>
<feature type="transmembrane region" description="Helical" evidence="9">
    <location>
        <begin position="15"/>
        <end position="37"/>
    </location>
</feature>
<dbReference type="Proteomes" id="UP001381693">
    <property type="component" value="Unassembled WGS sequence"/>
</dbReference>
<comment type="caution">
    <text evidence="11">The sequence shown here is derived from an EMBL/GenBank/DDBJ whole genome shotgun (WGS) entry which is preliminary data.</text>
</comment>
<dbReference type="PROSITE" id="PS50262">
    <property type="entry name" value="G_PROTEIN_RECEP_F1_2"/>
    <property type="match status" value="1"/>
</dbReference>
<keyword evidence="8" id="KW-0297">G-protein coupled receptor</keyword>
<evidence type="ECO:0000256" key="8">
    <source>
        <dbReference type="RuleBase" id="RU000688"/>
    </source>
</evidence>
<evidence type="ECO:0000256" key="7">
    <source>
        <dbReference type="ARBA" id="ARBA00023136"/>
    </source>
</evidence>
<dbReference type="Gene3D" id="1.20.1070.10">
    <property type="entry name" value="Rhodopsin 7-helix transmembrane proteins"/>
    <property type="match status" value="1"/>
</dbReference>
<dbReference type="GO" id="GO:0008528">
    <property type="term" value="F:G protein-coupled peptide receptor activity"/>
    <property type="evidence" value="ECO:0007669"/>
    <property type="project" value="TreeGrafter"/>
</dbReference>
<dbReference type="GO" id="GO:0005886">
    <property type="term" value="C:plasma membrane"/>
    <property type="evidence" value="ECO:0007669"/>
    <property type="project" value="TreeGrafter"/>
</dbReference>
<feature type="transmembrane region" description="Helical" evidence="9">
    <location>
        <begin position="132"/>
        <end position="156"/>
    </location>
</feature>
<accession>A0AAN8WYB2</accession>
<keyword evidence="6 9" id="KW-1133">Transmembrane helix</keyword>
<evidence type="ECO:0000313" key="12">
    <source>
        <dbReference type="Proteomes" id="UP001381693"/>
    </source>
</evidence>
<feature type="non-terminal residue" evidence="11">
    <location>
        <position position="1"/>
    </location>
</feature>
<dbReference type="AlphaFoldDB" id="A0AAN8WYB2"/>
<dbReference type="PRINTS" id="PR00237">
    <property type="entry name" value="GPCRRHODOPSN"/>
</dbReference>
<feature type="transmembrane region" description="Helical" evidence="9">
    <location>
        <begin position="176"/>
        <end position="194"/>
    </location>
</feature>
<evidence type="ECO:0000256" key="3">
    <source>
        <dbReference type="ARBA" id="ARBA00022614"/>
    </source>
</evidence>
<feature type="transmembrane region" description="Helical" evidence="9">
    <location>
        <begin position="86"/>
        <end position="111"/>
    </location>
</feature>
<reference evidence="11 12" key="1">
    <citation type="submission" date="2023-11" db="EMBL/GenBank/DDBJ databases">
        <title>Halocaridina rubra genome assembly.</title>
        <authorList>
            <person name="Smith C."/>
        </authorList>
    </citation>
    <scope>NUCLEOTIDE SEQUENCE [LARGE SCALE GENOMIC DNA]</scope>
    <source>
        <strain evidence="11">EP-1</strain>
        <tissue evidence="11">Whole</tissue>
    </source>
</reference>
<evidence type="ECO:0000256" key="5">
    <source>
        <dbReference type="ARBA" id="ARBA00022737"/>
    </source>
</evidence>
<dbReference type="PANTHER" id="PTHR24372:SF80">
    <property type="entry name" value="FI21465P1-RELATED"/>
    <property type="match status" value="1"/>
</dbReference>
<keyword evidence="4 8" id="KW-0812">Transmembrane</keyword>
<evidence type="ECO:0000256" key="1">
    <source>
        <dbReference type="ARBA" id="ARBA00004370"/>
    </source>
</evidence>
<evidence type="ECO:0000256" key="6">
    <source>
        <dbReference type="ARBA" id="ARBA00022989"/>
    </source>
</evidence>
<feature type="transmembrane region" description="Helical" evidence="9">
    <location>
        <begin position="44"/>
        <end position="66"/>
    </location>
</feature>
<dbReference type="GO" id="GO:0009755">
    <property type="term" value="P:hormone-mediated signaling pathway"/>
    <property type="evidence" value="ECO:0007669"/>
    <property type="project" value="TreeGrafter"/>
</dbReference>
<comment type="similarity">
    <text evidence="2 8">Belongs to the G-protein coupled receptor 1 family.</text>
</comment>
<keyword evidence="3" id="KW-0433">Leucine-rich repeat</keyword>
<feature type="non-terminal residue" evidence="11">
    <location>
        <position position="195"/>
    </location>
</feature>
<comment type="subcellular location">
    <subcellularLocation>
        <location evidence="1">Membrane</location>
    </subcellularLocation>
</comment>
<evidence type="ECO:0000256" key="4">
    <source>
        <dbReference type="ARBA" id="ARBA00022692"/>
    </source>
</evidence>
<dbReference type="GO" id="GO:0007189">
    <property type="term" value="P:adenylate cyclase-activating G protein-coupled receptor signaling pathway"/>
    <property type="evidence" value="ECO:0007669"/>
    <property type="project" value="TreeGrafter"/>
</dbReference>
<evidence type="ECO:0000259" key="10">
    <source>
        <dbReference type="PROSITE" id="PS50262"/>
    </source>
</evidence>
<keyword evidence="12" id="KW-1185">Reference proteome</keyword>
<sequence length="195" mass="22034">VSSFENLLLRVELRVAVWLVALLTVTGNLTVLAGRLFNRDDNKLLSLFIKNLAVADLLTGIYLLVIGMKDLEYRSEYHRHAFDWMSSWQCTVTGVVAMTSAEVSVMILAFMSVERWVCITWPLRIPKLAHGAAKIILMGIWTTGLILSIVPVFYYKTRQGFYGTNGMCFPLHLDDPWVPGWLYSAFIFVGVNQIG</sequence>
<feature type="domain" description="G-protein coupled receptors family 1 profile" evidence="10">
    <location>
        <begin position="27"/>
        <end position="195"/>
    </location>
</feature>
<evidence type="ECO:0000256" key="2">
    <source>
        <dbReference type="ARBA" id="ARBA00010663"/>
    </source>
</evidence>
<keyword evidence="8 11" id="KW-0675">Receptor</keyword>
<evidence type="ECO:0000313" key="11">
    <source>
        <dbReference type="EMBL" id="KAK7069524.1"/>
    </source>
</evidence>
<keyword evidence="8" id="KW-0807">Transducer</keyword>
<gene>
    <name evidence="11" type="primary">RXFP1_1</name>
    <name evidence="11" type="ORF">SK128_009833</name>
</gene>
<keyword evidence="7 9" id="KW-0472">Membrane</keyword>
<keyword evidence="5" id="KW-0677">Repeat</keyword>
<name>A0AAN8WYB2_HALRR</name>
<dbReference type="InterPro" id="IPR000276">
    <property type="entry name" value="GPCR_Rhodpsn"/>
</dbReference>
<organism evidence="11 12">
    <name type="scientific">Halocaridina rubra</name>
    <name type="common">Hawaiian red shrimp</name>
    <dbReference type="NCBI Taxonomy" id="373956"/>
    <lineage>
        <taxon>Eukaryota</taxon>
        <taxon>Metazoa</taxon>
        <taxon>Ecdysozoa</taxon>
        <taxon>Arthropoda</taxon>
        <taxon>Crustacea</taxon>
        <taxon>Multicrustacea</taxon>
        <taxon>Malacostraca</taxon>
        <taxon>Eumalacostraca</taxon>
        <taxon>Eucarida</taxon>
        <taxon>Decapoda</taxon>
        <taxon>Pleocyemata</taxon>
        <taxon>Caridea</taxon>
        <taxon>Atyoidea</taxon>
        <taxon>Atyidae</taxon>
        <taxon>Halocaridina</taxon>
    </lineage>
</organism>
<protein>
    <submittedName>
        <fullName evidence="11">Protein-hormone receptor activity protein</fullName>
    </submittedName>
</protein>
<dbReference type="PROSITE" id="PS00237">
    <property type="entry name" value="G_PROTEIN_RECEP_F1_1"/>
    <property type="match status" value="1"/>
</dbReference>
<dbReference type="PANTHER" id="PTHR24372">
    <property type="entry name" value="GLYCOPROTEIN HORMONE RECEPTOR"/>
    <property type="match status" value="1"/>
</dbReference>
<evidence type="ECO:0000256" key="9">
    <source>
        <dbReference type="SAM" id="Phobius"/>
    </source>
</evidence>
<dbReference type="SUPFAM" id="SSF81321">
    <property type="entry name" value="Family A G protein-coupled receptor-like"/>
    <property type="match status" value="1"/>
</dbReference>
<dbReference type="Pfam" id="PF00001">
    <property type="entry name" value="7tm_1"/>
    <property type="match status" value="1"/>
</dbReference>
<proteinExistence type="inferred from homology"/>